<dbReference type="Gene3D" id="3.40.50.1820">
    <property type="entry name" value="alpha/beta hydrolase"/>
    <property type="match status" value="1"/>
</dbReference>
<dbReference type="InterPro" id="IPR029058">
    <property type="entry name" value="AB_hydrolase_fold"/>
</dbReference>
<proteinExistence type="predicted"/>
<dbReference type="AlphaFoldDB" id="A0A7C9D774"/>
<name>A0A7C9D774_OPUST</name>
<dbReference type="EC" id="3.7.1.9" evidence="1"/>
<reference evidence="1" key="1">
    <citation type="journal article" date="2013" name="J. Plant Res.">
        <title>Effect of fungi and light on seed germination of three Opuntia species from semiarid lands of central Mexico.</title>
        <authorList>
            <person name="Delgado-Sanchez P."/>
            <person name="Jimenez-Bremont J.F."/>
            <person name="Guerrero-Gonzalez Mde L."/>
            <person name="Flores J."/>
        </authorList>
    </citation>
    <scope>NUCLEOTIDE SEQUENCE</scope>
    <source>
        <tissue evidence="1">Cladode</tissue>
    </source>
</reference>
<keyword evidence="1" id="KW-0378">Hydrolase</keyword>
<reference evidence="1" key="2">
    <citation type="submission" date="2020-07" db="EMBL/GenBank/DDBJ databases">
        <authorList>
            <person name="Vera ALvarez R."/>
            <person name="Arias-Moreno D.M."/>
            <person name="Jimenez-Jacinto V."/>
            <person name="Jimenez-Bremont J.F."/>
            <person name="Swaminathan K."/>
            <person name="Moose S.P."/>
            <person name="Guerrero-Gonzalez M.L."/>
            <person name="Marino-Ramirez L."/>
            <person name="Landsman D."/>
            <person name="Rodriguez-Kessler M."/>
            <person name="Delgado-Sanchez P."/>
        </authorList>
    </citation>
    <scope>NUCLEOTIDE SEQUENCE</scope>
    <source>
        <tissue evidence="1">Cladode</tissue>
    </source>
</reference>
<organism evidence="1">
    <name type="scientific">Opuntia streptacantha</name>
    <name type="common">Prickly pear cactus</name>
    <name type="synonym">Opuntia cardona</name>
    <dbReference type="NCBI Taxonomy" id="393608"/>
    <lineage>
        <taxon>Eukaryota</taxon>
        <taxon>Viridiplantae</taxon>
        <taxon>Streptophyta</taxon>
        <taxon>Embryophyta</taxon>
        <taxon>Tracheophyta</taxon>
        <taxon>Spermatophyta</taxon>
        <taxon>Magnoliopsida</taxon>
        <taxon>eudicotyledons</taxon>
        <taxon>Gunneridae</taxon>
        <taxon>Pentapetalae</taxon>
        <taxon>Caryophyllales</taxon>
        <taxon>Cactineae</taxon>
        <taxon>Cactaceae</taxon>
        <taxon>Opuntioideae</taxon>
        <taxon>Opuntia</taxon>
    </lineage>
</organism>
<dbReference type="PANTHER" id="PTHR43689:SF14">
    <property type="entry name" value="LYSOPHOSPHOLIPASE BODYGUARD 4-RELATED"/>
    <property type="match status" value="1"/>
</dbReference>
<protein>
    <submittedName>
        <fullName evidence="1">2-hydroxymuconate-6-semialdehyde hydrolase</fullName>
        <ecNumber evidence="1">3.7.1.9</ecNumber>
    </submittedName>
</protein>
<sequence>MSWYEHLGQIVCFIICRSHRIWESFLRVLTWRRDLHFMITDLTRHTHHSAWHTMHNVICGGARFTDEFLEILSKMRVRIKLIQGNEDQLVPLECSYSIKKRFPEVDVKIISGTDHMTVVLNRTEEFTQELEGIWSSCN</sequence>
<dbReference type="EMBL" id="GISG01097694">
    <property type="protein sequence ID" value="MBA4635960.1"/>
    <property type="molecule type" value="Transcribed_RNA"/>
</dbReference>
<evidence type="ECO:0000313" key="1">
    <source>
        <dbReference type="EMBL" id="MBA4635960.1"/>
    </source>
</evidence>
<dbReference type="SUPFAM" id="SSF53474">
    <property type="entry name" value="alpha/beta-Hydrolases"/>
    <property type="match status" value="1"/>
</dbReference>
<dbReference type="PANTHER" id="PTHR43689">
    <property type="entry name" value="HYDROLASE"/>
    <property type="match status" value="1"/>
</dbReference>
<dbReference type="GO" id="GO:0018775">
    <property type="term" value="F:2-hydroxymuconate-semialdehyde hydrolase activity"/>
    <property type="evidence" value="ECO:0007669"/>
    <property type="project" value="UniProtKB-EC"/>
</dbReference>
<accession>A0A7C9D774</accession>